<feature type="compositionally biased region" description="Acidic residues" evidence="1">
    <location>
        <begin position="33"/>
        <end position="42"/>
    </location>
</feature>
<evidence type="ECO:0000256" key="1">
    <source>
        <dbReference type="SAM" id="MobiDB-lite"/>
    </source>
</evidence>
<evidence type="ECO:0000313" key="2">
    <source>
        <dbReference type="EnsemblMetazoa" id="PPA35041.1"/>
    </source>
</evidence>
<feature type="compositionally biased region" description="Basic and acidic residues" evidence="1">
    <location>
        <begin position="43"/>
        <end position="60"/>
    </location>
</feature>
<reference evidence="3" key="1">
    <citation type="journal article" date="2008" name="Nat. Genet.">
        <title>The Pristionchus pacificus genome provides a unique perspective on nematode lifestyle and parasitism.</title>
        <authorList>
            <person name="Dieterich C."/>
            <person name="Clifton S.W."/>
            <person name="Schuster L.N."/>
            <person name="Chinwalla A."/>
            <person name="Delehaunty K."/>
            <person name="Dinkelacker I."/>
            <person name="Fulton L."/>
            <person name="Fulton R."/>
            <person name="Godfrey J."/>
            <person name="Minx P."/>
            <person name="Mitreva M."/>
            <person name="Roeseler W."/>
            <person name="Tian H."/>
            <person name="Witte H."/>
            <person name="Yang S.P."/>
            <person name="Wilson R.K."/>
            <person name="Sommer R.J."/>
        </authorList>
    </citation>
    <scope>NUCLEOTIDE SEQUENCE [LARGE SCALE GENOMIC DNA]</scope>
    <source>
        <strain evidence="3">PS312</strain>
    </source>
</reference>
<dbReference type="EnsemblMetazoa" id="PPA35041.1">
    <property type="protein sequence ID" value="PPA35041.1"/>
    <property type="gene ID" value="WBGene00273410"/>
</dbReference>
<keyword evidence="3" id="KW-1185">Reference proteome</keyword>
<protein>
    <submittedName>
        <fullName evidence="2">Uncharacterized protein</fullName>
    </submittedName>
</protein>
<sequence length="115" mass="12997">MVYGKAPMIKDEGILLDNQVSSKEGTEWGNLNEEIEEDEKEEEKETYKMEISRDAEKLPTSDEATDTSTVLQPTAFSANAPEFHPSTVPRPTTFSVNAPEFHPHYHTSSYRSVTF</sequence>
<dbReference type="AlphaFoldDB" id="A0A2A6C5J0"/>
<proteinExistence type="predicted"/>
<accession>A0A2A6C5J0</accession>
<dbReference type="Proteomes" id="UP000005239">
    <property type="component" value="Unassembled WGS sequence"/>
</dbReference>
<feature type="region of interest" description="Disordered" evidence="1">
    <location>
        <begin position="25"/>
        <end position="68"/>
    </location>
</feature>
<accession>A0A8R1YLP4</accession>
<evidence type="ECO:0000313" key="3">
    <source>
        <dbReference type="Proteomes" id="UP000005239"/>
    </source>
</evidence>
<gene>
    <name evidence="2" type="primary">WBGene00273410</name>
</gene>
<organism evidence="2 3">
    <name type="scientific">Pristionchus pacificus</name>
    <name type="common">Parasitic nematode worm</name>
    <dbReference type="NCBI Taxonomy" id="54126"/>
    <lineage>
        <taxon>Eukaryota</taxon>
        <taxon>Metazoa</taxon>
        <taxon>Ecdysozoa</taxon>
        <taxon>Nematoda</taxon>
        <taxon>Chromadorea</taxon>
        <taxon>Rhabditida</taxon>
        <taxon>Rhabditina</taxon>
        <taxon>Diplogasteromorpha</taxon>
        <taxon>Diplogasteroidea</taxon>
        <taxon>Neodiplogasteridae</taxon>
        <taxon>Pristionchus</taxon>
    </lineage>
</organism>
<reference evidence="2" key="2">
    <citation type="submission" date="2022-06" db="UniProtKB">
        <authorList>
            <consortium name="EnsemblMetazoa"/>
        </authorList>
    </citation>
    <scope>IDENTIFICATION</scope>
    <source>
        <strain evidence="2">PS312</strain>
    </source>
</reference>
<name>A0A2A6C5J0_PRIPA</name>